<dbReference type="CDD" id="cd14797">
    <property type="entry name" value="DUF302"/>
    <property type="match status" value="1"/>
</dbReference>
<dbReference type="PIRSF" id="PIRSF021774">
    <property type="entry name" value="UCP021774"/>
    <property type="match status" value="1"/>
</dbReference>
<reference evidence="2 3" key="1">
    <citation type="journal article" date="2013" name="Int. J. Syst. Evol. Microbiol.">
        <title>Marinicauda pacifica gen. nov., sp. nov., a prosthecate alphaproteobacterium of the family Hyphomonadaceae isolated from deep seawater.</title>
        <authorList>
            <person name="Zhang X.Y."/>
            <person name="Li G.W."/>
            <person name="Wang C.S."/>
            <person name="Zhang Y.J."/>
            <person name="Xu X.W."/>
            <person name="Li H."/>
            <person name="Liu A."/>
            <person name="Liu C."/>
            <person name="Xie B.B."/>
            <person name="Qin Q.L."/>
            <person name="Xu Z."/>
            <person name="Chen X.L."/>
            <person name="Zhou B.C."/>
            <person name="Zhang Y.Z."/>
        </authorList>
    </citation>
    <scope>NUCLEOTIDE SEQUENCE [LARGE SCALE GENOMIC DNA]</scope>
    <source>
        <strain evidence="2 3">P-1 km-3</strain>
    </source>
</reference>
<dbReference type="EMBL" id="SRXV01000002">
    <property type="protein sequence ID" value="TGY93272.1"/>
    <property type="molecule type" value="Genomic_DNA"/>
</dbReference>
<proteinExistence type="predicted"/>
<name>A0A4S2HCS7_9PROT</name>
<evidence type="ECO:0000313" key="2">
    <source>
        <dbReference type="EMBL" id="TGY93272.1"/>
    </source>
</evidence>
<dbReference type="PANTHER" id="PTHR38342:SF1">
    <property type="entry name" value="SLR5037 PROTEIN"/>
    <property type="match status" value="1"/>
</dbReference>
<gene>
    <name evidence="2" type="ORF">E5162_09470</name>
</gene>
<dbReference type="InterPro" id="IPR016796">
    <property type="entry name" value="UCP021774"/>
</dbReference>
<dbReference type="Gene3D" id="3.30.310.70">
    <property type="entry name" value="TT1751-like domain"/>
    <property type="match status" value="1"/>
</dbReference>
<organism evidence="2 3">
    <name type="scientific">Marinicauda pacifica</name>
    <dbReference type="NCBI Taxonomy" id="1133559"/>
    <lineage>
        <taxon>Bacteria</taxon>
        <taxon>Pseudomonadati</taxon>
        <taxon>Pseudomonadota</taxon>
        <taxon>Alphaproteobacteria</taxon>
        <taxon>Maricaulales</taxon>
        <taxon>Maricaulaceae</taxon>
        <taxon>Marinicauda</taxon>
    </lineage>
</organism>
<accession>A0A4S2HCS7</accession>
<dbReference type="RefSeq" id="WP_135944992.1">
    <property type="nucleotide sequence ID" value="NZ_BMEI01000002.1"/>
</dbReference>
<comment type="caution">
    <text evidence="2">The sequence shown here is derived from an EMBL/GenBank/DDBJ whole genome shotgun (WGS) entry which is preliminary data.</text>
</comment>
<dbReference type="InterPro" id="IPR035923">
    <property type="entry name" value="TT1751-like_sf"/>
</dbReference>
<dbReference type="OrthoDB" id="9791067at2"/>
<protein>
    <submittedName>
        <fullName evidence="2">DUF302 domain-containing protein</fullName>
    </submittedName>
</protein>
<evidence type="ECO:0000313" key="3">
    <source>
        <dbReference type="Proteomes" id="UP000305451"/>
    </source>
</evidence>
<dbReference type="Pfam" id="PF03625">
    <property type="entry name" value="DUF302"/>
    <property type="match status" value="1"/>
</dbReference>
<dbReference type="Proteomes" id="UP000305451">
    <property type="component" value="Unassembled WGS sequence"/>
</dbReference>
<evidence type="ECO:0000259" key="1">
    <source>
        <dbReference type="Pfam" id="PF03625"/>
    </source>
</evidence>
<keyword evidence="3" id="KW-1185">Reference proteome</keyword>
<dbReference type="InterPro" id="IPR005180">
    <property type="entry name" value="DUF302"/>
</dbReference>
<dbReference type="SUPFAM" id="SSF103247">
    <property type="entry name" value="TT1751-like"/>
    <property type="match status" value="1"/>
</dbReference>
<feature type="domain" description="DUF302" evidence="1">
    <location>
        <begin position="36"/>
        <end position="98"/>
    </location>
</feature>
<dbReference type="PANTHER" id="PTHR38342">
    <property type="entry name" value="SLR5037 PROTEIN"/>
    <property type="match status" value="1"/>
</dbReference>
<sequence>MAYYVARTLDTDEIAEAEERITAALSDEGFGVLSRIDVAETLKKKLDADFRPYLILGACNPEFAHKALQAEDKIGTMLPCNVIVQKTDNGVEIAAIDPVESMQAVGNDALSSIAASVRDRLRRAVEAA</sequence>
<dbReference type="AlphaFoldDB" id="A0A4S2HCS7"/>